<evidence type="ECO:0000313" key="5">
    <source>
        <dbReference type="Proteomes" id="UP000272400"/>
    </source>
</evidence>
<dbReference type="AlphaFoldDB" id="A0A3N1D1X6"/>
<sequence>MSDQAAPALHVPARDIPVPGSVSQEAAGLLAMGVLQPPTQWPPVEDLEAWRALVAEKAAMVPAEAPGPMVASCFGTAETGVGARTEVIDVDGVRIHTAVPEGAAPDDRRVYLAIHGGAWIGGGGDLCRLGAAMTAGAIGARVWAVDYRMLPDHPFPAPLDDCLTAYRRLLEEYSPEEIIVGGVSAGANLAVALLLRARDEGLPLPAAAVVETVPADLTAVGDTYATNKGVDTSFVDELGPIFQLYSNGHDLRNPYLSPLFADFGKGFPPAILTSGTRDFLLSDTVRLHRRLLAAGVPADLHVFEAAPHAMFLGLAPEDHERAREVRAFAERHWPSASSE</sequence>
<dbReference type="EMBL" id="RJKE01000001">
    <property type="protein sequence ID" value="ROO87544.1"/>
    <property type="molecule type" value="Genomic_DNA"/>
</dbReference>
<gene>
    <name evidence="4" type="ORF">EDD29_5154</name>
</gene>
<dbReference type="OrthoDB" id="128186at2"/>
<dbReference type="InterPro" id="IPR029058">
    <property type="entry name" value="AB_hydrolase_fold"/>
</dbReference>
<protein>
    <submittedName>
        <fullName evidence="4">Acetyl esterase/lipase</fullName>
    </submittedName>
</protein>
<keyword evidence="2" id="KW-0378">Hydrolase</keyword>
<evidence type="ECO:0000256" key="2">
    <source>
        <dbReference type="ARBA" id="ARBA00022801"/>
    </source>
</evidence>
<comment type="caution">
    <text evidence="4">The sequence shown here is derived from an EMBL/GenBank/DDBJ whole genome shotgun (WGS) entry which is preliminary data.</text>
</comment>
<dbReference type="InterPro" id="IPR013094">
    <property type="entry name" value="AB_hydrolase_3"/>
</dbReference>
<keyword evidence="5" id="KW-1185">Reference proteome</keyword>
<evidence type="ECO:0000313" key="4">
    <source>
        <dbReference type="EMBL" id="ROO87544.1"/>
    </source>
</evidence>
<evidence type="ECO:0000259" key="3">
    <source>
        <dbReference type="Pfam" id="PF07859"/>
    </source>
</evidence>
<accession>A0A3N1D1X6</accession>
<comment type="similarity">
    <text evidence="1">Belongs to the 'GDXG' lipolytic enzyme family.</text>
</comment>
<dbReference type="GO" id="GO:0004806">
    <property type="term" value="F:triacylglycerol lipase activity"/>
    <property type="evidence" value="ECO:0007669"/>
    <property type="project" value="TreeGrafter"/>
</dbReference>
<dbReference type="SUPFAM" id="SSF53474">
    <property type="entry name" value="alpha/beta-Hydrolases"/>
    <property type="match status" value="1"/>
</dbReference>
<feature type="domain" description="Alpha/beta hydrolase fold-3" evidence="3">
    <location>
        <begin position="112"/>
        <end position="311"/>
    </location>
</feature>
<organism evidence="4 5">
    <name type="scientific">Actinocorallia herbida</name>
    <dbReference type="NCBI Taxonomy" id="58109"/>
    <lineage>
        <taxon>Bacteria</taxon>
        <taxon>Bacillati</taxon>
        <taxon>Actinomycetota</taxon>
        <taxon>Actinomycetes</taxon>
        <taxon>Streptosporangiales</taxon>
        <taxon>Thermomonosporaceae</taxon>
        <taxon>Actinocorallia</taxon>
    </lineage>
</organism>
<dbReference type="InterPro" id="IPR050300">
    <property type="entry name" value="GDXG_lipolytic_enzyme"/>
</dbReference>
<reference evidence="4 5" key="1">
    <citation type="submission" date="2018-11" db="EMBL/GenBank/DDBJ databases">
        <title>Sequencing the genomes of 1000 actinobacteria strains.</title>
        <authorList>
            <person name="Klenk H.-P."/>
        </authorList>
    </citation>
    <scope>NUCLEOTIDE SEQUENCE [LARGE SCALE GENOMIC DNA]</scope>
    <source>
        <strain evidence="4 5">DSM 44254</strain>
    </source>
</reference>
<name>A0A3N1D1X6_9ACTN</name>
<proteinExistence type="inferred from homology"/>
<dbReference type="Gene3D" id="3.40.50.1820">
    <property type="entry name" value="alpha/beta hydrolase"/>
    <property type="match status" value="1"/>
</dbReference>
<dbReference type="PANTHER" id="PTHR48081:SF30">
    <property type="entry name" value="ACETYL-HYDROLASE LIPR-RELATED"/>
    <property type="match status" value="1"/>
</dbReference>
<dbReference type="Pfam" id="PF07859">
    <property type="entry name" value="Abhydrolase_3"/>
    <property type="match status" value="1"/>
</dbReference>
<dbReference type="Proteomes" id="UP000272400">
    <property type="component" value="Unassembled WGS sequence"/>
</dbReference>
<evidence type="ECO:0000256" key="1">
    <source>
        <dbReference type="ARBA" id="ARBA00010515"/>
    </source>
</evidence>
<dbReference type="RefSeq" id="WP_123666817.1">
    <property type="nucleotide sequence ID" value="NZ_RJKE01000001.1"/>
</dbReference>
<dbReference type="PANTHER" id="PTHR48081">
    <property type="entry name" value="AB HYDROLASE SUPERFAMILY PROTEIN C4A8.06C"/>
    <property type="match status" value="1"/>
</dbReference>